<dbReference type="SUPFAM" id="SSF52218">
    <property type="entry name" value="Flavoproteins"/>
    <property type="match status" value="1"/>
</dbReference>
<protein>
    <submittedName>
        <fullName evidence="2">NAD(P)H-dependent oxidoreductase</fullName>
    </submittedName>
</protein>
<dbReference type="PANTHER" id="PTHR30543:SF21">
    <property type="entry name" value="NAD(P)H-DEPENDENT FMN REDUCTASE LOT6"/>
    <property type="match status" value="1"/>
</dbReference>
<dbReference type="Gene3D" id="3.40.50.360">
    <property type="match status" value="1"/>
</dbReference>
<organism evidence="2 3">
    <name type="scientific">Janibacter limosus</name>
    <dbReference type="NCBI Taxonomy" id="53458"/>
    <lineage>
        <taxon>Bacteria</taxon>
        <taxon>Bacillati</taxon>
        <taxon>Actinomycetota</taxon>
        <taxon>Actinomycetes</taxon>
        <taxon>Micrococcales</taxon>
        <taxon>Intrasporangiaceae</taxon>
        <taxon>Janibacter</taxon>
    </lineage>
</organism>
<evidence type="ECO:0000313" key="2">
    <source>
        <dbReference type="EMBL" id="QBF44999.1"/>
    </source>
</evidence>
<proteinExistence type="predicted"/>
<accession>A0A4P6MQ05</accession>
<evidence type="ECO:0000259" key="1">
    <source>
        <dbReference type="Pfam" id="PF03358"/>
    </source>
</evidence>
<dbReference type="InterPro" id="IPR029039">
    <property type="entry name" value="Flavoprotein-like_sf"/>
</dbReference>
<dbReference type="Pfam" id="PF03358">
    <property type="entry name" value="FMN_red"/>
    <property type="match status" value="1"/>
</dbReference>
<dbReference type="AlphaFoldDB" id="A0A4P6MQ05"/>
<dbReference type="OrthoDB" id="9812295at2"/>
<name>A0A4P6MQ05_9MICO</name>
<gene>
    <name evidence="2" type="ORF">EXU32_01165</name>
</gene>
<dbReference type="GO" id="GO:0010181">
    <property type="term" value="F:FMN binding"/>
    <property type="evidence" value="ECO:0007669"/>
    <property type="project" value="TreeGrafter"/>
</dbReference>
<dbReference type="EMBL" id="CP036164">
    <property type="protein sequence ID" value="QBF44999.1"/>
    <property type="molecule type" value="Genomic_DNA"/>
</dbReference>
<evidence type="ECO:0000313" key="3">
    <source>
        <dbReference type="Proteomes" id="UP000290408"/>
    </source>
</evidence>
<dbReference type="InterPro" id="IPR005025">
    <property type="entry name" value="FMN_Rdtase-like_dom"/>
</dbReference>
<feature type="domain" description="NADPH-dependent FMN reductase-like" evidence="1">
    <location>
        <begin position="1"/>
        <end position="146"/>
    </location>
</feature>
<dbReference type="RefSeq" id="WP_130628245.1">
    <property type="nucleotide sequence ID" value="NZ_CP036164.1"/>
</dbReference>
<sequence>MKIAIILGSTRPGRFGAQVAEWVMQQVEGREDAEYELVDLADYDLDLLDEPTVPGAAKRQYDNPKTRRWSTKIDEFDGFVFVTPEYNHGVPAALKNAVDVLYPEWVHKGAALVSYGADGGVRAVEHWRTILANPQMHVVRGQVSFSTMIEVEQDGAVFAPAERRAKELGNVLRQLTRLTEATSSLRS</sequence>
<dbReference type="KEGG" id="jli:EXU32_01165"/>
<dbReference type="STRING" id="1216970.GCA_001570985_01289"/>
<dbReference type="Proteomes" id="UP000290408">
    <property type="component" value="Chromosome"/>
</dbReference>
<dbReference type="GO" id="GO:0016491">
    <property type="term" value="F:oxidoreductase activity"/>
    <property type="evidence" value="ECO:0007669"/>
    <property type="project" value="InterPro"/>
</dbReference>
<dbReference type="GO" id="GO:0005829">
    <property type="term" value="C:cytosol"/>
    <property type="evidence" value="ECO:0007669"/>
    <property type="project" value="TreeGrafter"/>
</dbReference>
<keyword evidence="3" id="KW-1185">Reference proteome</keyword>
<reference evidence="2 3" key="1">
    <citation type="submission" date="2019-02" db="EMBL/GenBank/DDBJ databases">
        <title>Genomic data mining of an Antarctic deep-sea actinobacterium, Janibacterlimosus P3-3-X1.</title>
        <authorList>
            <person name="Liao L."/>
            <person name="Chen B."/>
        </authorList>
    </citation>
    <scope>NUCLEOTIDE SEQUENCE [LARGE SCALE GENOMIC DNA]</scope>
    <source>
        <strain evidence="2 3">P3-3-X1</strain>
    </source>
</reference>
<dbReference type="PANTHER" id="PTHR30543">
    <property type="entry name" value="CHROMATE REDUCTASE"/>
    <property type="match status" value="1"/>
</dbReference>
<dbReference type="InterPro" id="IPR050712">
    <property type="entry name" value="NAD(P)H-dep_reductase"/>
</dbReference>